<keyword evidence="1" id="KW-0732">Signal</keyword>
<proteinExistence type="predicted"/>
<keyword evidence="3" id="KW-1185">Reference proteome</keyword>
<comment type="caution">
    <text evidence="2">The sequence shown here is derived from an EMBL/GenBank/DDBJ whole genome shotgun (WGS) entry which is preliminary data.</text>
</comment>
<evidence type="ECO:0000313" key="2">
    <source>
        <dbReference type="EMBL" id="KCZ56416.1"/>
    </source>
</evidence>
<dbReference type="PATRIC" id="fig|1280946.3.peg.592"/>
<protein>
    <recommendedName>
        <fullName evidence="4">Lipoprotein</fullName>
    </recommendedName>
</protein>
<organism evidence="2 3">
    <name type="scientific">Hyphomonas beringensis</name>
    <dbReference type="NCBI Taxonomy" id="1280946"/>
    <lineage>
        <taxon>Bacteria</taxon>
        <taxon>Pseudomonadati</taxon>
        <taxon>Pseudomonadota</taxon>
        <taxon>Alphaproteobacteria</taxon>
        <taxon>Hyphomonadales</taxon>
        <taxon>Hyphomonadaceae</taxon>
        <taxon>Hyphomonas</taxon>
    </lineage>
</organism>
<feature type="chain" id="PRO_5001614419" description="Lipoprotein" evidence="1">
    <location>
        <begin position="28"/>
        <end position="197"/>
    </location>
</feature>
<dbReference type="OrthoDB" id="9809589at2"/>
<sequence length="197" mass="22221">MTWFRGFFLALAGAGLALLGACSPAEGGQQPVLPQDSLTQPPHERQPVVLTEAALQTRDELLSYAQAGSLTRLSRKASEYEDFISNFGGTPHREFWDLMRRTGVDPNLRLRTLFDMPVGMRQIDGEIWYVWPDLAARDAHDLIPEKLTFQERRRLRELIGDDGIEKIRKGEGYPGMRTAIAGNGRWVYYVLGQDGED</sequence>
<name>A0A062U7S6_9PROT</name>
<gene>
    <name evidence="2" type="ORF">HY29_08980</name>
</gene>
<evidence type="ECO:0000313" key="3">
    <source>
        <dbReference type="Proteomes" id="UP000027037"/>
    </source>
</evidence>
<dbReference type="AlphaFoldDB" id="A0A062U7S6"/>
<feature type="signal peptide" evidence="1">
    <location>
        <begin position="1"/>
        <end position="27"/>
    </location>
</feature>
<evidence type="ECO:0000256" key="1">
    <source>
        <dbReference type="SAM" id="SignalP"/>
    </source>
</evidence>
<dbReference type="eggNOG" id="ENOG5032QXM">
    <property type="taxonomic scope" value="Bacteria"/>
</dbReference>
<dbReference type="STRING" id="1280946.HY29_08980"/>
<dbReference type="Proteomes" id="UP000027037">
    <property type="component" value="Unassembled WGS sequence"/>
</dbReference>
<dbReference type="EMBL" id="AWFF01000024">
    <property type="protein sequence ID" value="KCZ56416.1"/>
    <property type="molecule type" value="Genomic_DNA"/>
</dbReference>
<evidence type="ECO:0008006" key="4">
    <source>
        <dbReference type="Google" id="ProtNLM"/>
    </source>
</evidence>
<dbReference type="PROSITE" id="PS51257">
    <property type="entry name" value="PROKAR_LIPOPROTEIN"/>
    <property type="match status" value="1"/>
</dbReference>
<dbReference type="RefSeq" id="WP_034791916.1">
    <property type="nucleotide sequence ID" value="NZ_AWFF01000024.1"/>
</dbReference>
<reference evidence="2 3" key="1">
    <citation type="journal article" date="2014" name="Antonie Van Leeuwenhoek">
        <title>Hyphomonas beringensis sp. nov. and Hyphomonas chukchiensis sp. nov., isolated from surface seawater of the Bering Sea and Chukchi Sea.</title>
        <authorList>
            <person name="Li C."/>
            <person name="Lai Q."/>
            <person name="Li G."/>
            <person name="Dong C."/>
            <person name="Wang J."/>
            <person name="Liao Y."/>
            <person name="Shao Z."/>
        </authorList>
    </citation>
    <scope>NUCLEOTIDE SEQUENCE [LARGE SCALE GENOMIC DNA]</scope>
    <source>
        <strain evidence="2 3">25B14_1</strain>
    </source>
</reference>
<accession>A0A062U7S6</accession>